<comment type="catalytic activity">
    <reaction evidence="6 7">
        <text>lipid IVA (E. coli) + CMP-3-deoxy-beta-D-manno-octulosonate = alpha-Kdo-(2-&gt;6)-lipid IVA (E. coli) + CMP + H(+)</text>
        <dbReference type="Rhea" id="RHEA:28066"/>
        <dbReference type="ChEBI" id="CHEBI:15378"/>
        <dbReference type="ChEBI" id="CHEBI:58603"/>
        <dbReference type="ChEBI" id="CHEBI:60364"/>
        <dbReference type="ChEBI" id="CHEBI:60377"/>
        <dbReference type="ChEBI" id="CHEBI:85987"/>
        <dbReference type="EC" id="2.4.99.12"/>
    </reaction>
</comment>
<dbReference type="RefSeq" id="WP_311387174.1">
    <property type="nucleotide sequence ID" value="NZ_JAVRHU010000001.1"/>
</dbReference>
<gene>
    <name evidence="9" type="ORF">RM520_04855</name>
</gene>
<comment type="similarity">
    <text evidence="7">Belongs to the glycosyltransferase group 1 family.</text>
</comment>
<dbReference type="SUPFAM" id="SSF53756">
    <property type="entry name" value="UDP-Glycosyltransferase/glycogen phosphorylase"/>
    <property type="match status" value="1"/>
</dbReference>
<reference evidence="9 10" key="1">
    <citation type="submission" date="2023-09" db="EMBL/GenBank/DDBJ databases">
        <authorList>
            <person name="Rey-Velasco X."/>
        </authorList>
    </citation>
    <scope>NUCLEOTIDE SEQUENCE [LARGE SCALE GENOMIC DNA]</scope>
    <source>
        <strain evidence="9 10">P007</strain>
    </source>
</reference>
<organism evidence="9 10">
    <name type="scientific">Croceitalea vernalis</name>
    <dbReference type="NCBI Taxonomy" id="3075599"/>
    <lineage>
        <taxon>Bacteria</taxon>
        <taxon>Pseudomonadati</taxon>
        <taxon>Bacteroidota</taxon>
        <taxon>Flavobacteriia</taxon>
        <taxon>Flavobacteriales</taxon>
        <taxon>Flavobacteriaceae</taxon>
        <taxon>Croceitalea</taxon>
    </lineage>
</organism>
<keyword evidence="4 7" id="KW-0808">Transferase</keyword>
<dbReference type="Pfam" id="PF04413">
    <property type="entry name" value="Glycos_transf_N"/>
    <property type="match status" value="1"/>
</dbReference>
<name>A0ABU3BFK3_9FLAO</name>
<evidence type="ECO:0000256" key="6">
    <source>
        <dbReference type="ARBA" id="ARBA00049183"/>
    </source>
</evidence>
<dbReference type="EMBL" id="JAVRHU010000001">
    <property type="protein sequence ID" value="MDT0620942.1"/>
    <property type="molecule type" value="Genomic_DNA"/>
</dbReference>
<comment type="pathway">
    <text evidence="1 7">Bacterial outer membrane biogenesis; LPS core biosynthesis.</text>
</comment>
<evidence type="ECO:0000313" key="10">
    <source>
        <dbReference type="Proteomes" id="UP001250662"/>
    </source>
</evidence>
<evidence type="ECO:0000259" key="8">
    <source>
        <dbReference type="Pfam" id="PF04413"/>
    </source>
</evidence>
<dbReference type="Gene3D" id="3.40.50.2000">
    <property type="entry name" value="Glycogen Phosphorylase B"/>
    <property type="match status" value="1"/>
</dbReference>
<feature type="domain" description="3-deoxy-D-manno-octulosonic-acid transferase N-terminal" evidence="8">
    <location>
        <begin position="30"/>
        <end position="191"/>
    </location>
</feature>
<dbReference type="InterPro" id="IPR038107">
    <property type="entry name" value="Glycos_transf_N_sf"/>
</dbReference>
<keyword evidence="7" id="KW-1003">Cell membrane</keyword>
<evidence type="ECO:0000256" key="3">
    <source>
        <dbReference type="ARBA" id="ARBA00019077"/>
    </source>
</evidence>
<dbReference type="EC" id="2.4.99.12" evidence="2 7"/>
<comment type="subcellular location">
    <subcellularLocation>
        <location evidence="7">Cell membrane</location>
    </subcellularLocation>
</comment>
<evidence type="ECO:0000256" key="7">
    <source>
        <dbReference type="RuleBase" id="RU365103"/>
    </source>
</evidence>
<evidence type="ECO:0000313" key="9">
    <source>
        <dbReference type="EMBL" id="MDT0620942.1"/>
    </source>
</evidence>
<dbReference type="PANTHER" id="PTHR42755">
    <property type="entry name" value="3-DEOXY-MANNO-OCTULOSONATE CYTIDYLYLTRANSFERASE"/>
    <property type="match status" value="1"/>
</dbReference>
<comment type="function">
    <text evidence="7">Involved in lipopolysaccharide (LPS) biosynthesis. Catalyzes the transfer of 3-deoxy-D-manno-octulosonate (Kdo) residue(s) from CMP-Kdo to lipid IV(A), the tetraacyldisaccharide-1,4'-bisphosphate precursor of lipid A.</text>
</comment>
<dbReference type="PANTHER" id="PTHR42755:SF1">
    <property type="entry name" value="3-DEOXY-D-MANNO-OCTULOSONIC ACID TRANSFERASE, MITOCHONDRIAL-RELATED"/>
    <property type="match status" value="1"/>
</dbReference>
<comment type="caution">
    <text evidence="9">The sequence shown here is derived from an EMBL/GenBank/DDBJ whole genome shotgun (WGS) entry which is preliminary data.</text>
</comment>
<keyword evidence="10" id="KW-1185">Reference proteome</keyword>
<evidence type="ECO:0000256" key="2">
    <source>
        <dbReference type="ARBA" id="ARBA00012621"/>
    </source>
</evidence>
<proteinExistence type="inferred from homology"/>
<evidence type="ECO:0000256" key="4">
    <source>
        <dbReference type="ARBA" id="ARBA00022679"/>
    </source>
</evidence>
<accession>A0ABU3BFK3</accession>
<dbReference type="InterPro" id="IPR039901">
    <property type="entry name" value="Kdotransferase"/>
</dbReference>
<dbReference type="InterPro" id="IPR007507">
    <property type="entry name" value="Glycos_transf_N"/>
</dbReference>
<protein>
    <recommendedName>
        <fullName evidence="3 7">3-deoxy-D-manno-octulosonic acid transferase</fullName>
        <shortName evidence="7">Kdo transferase</shortName>
        <ecNumber evidence="2 7">2.4.99.12</ecNumber>
    </recommendedName>
    <alternativeName>
        <fullName evidence="5 7">Lipid IV(A) 3-deoxy-D-manno-octulosonic acid transferase</fullName>
    </alternativeName>
</protein>
<evidence type="ECO:0000256" key="1">
    <source>
        <dbReference type="ARBA" id="ARBA00004713"/>
    </source>
</evidence>
<sequence length="396" mass="45325">MKLIASFKPKIKLFVQGRQRTYEILENHIDKDNKTIWMHAASLGEYEQGLPLLEELKKNFPTHKIVLSFFSPSGYEIKKDKTPADVVVYLPMDTAKNAKKFISLVKPELAIFIKYEIWPNYLKQLEHQKINAILVSAIFSDRQIYFKSYGFFVRKALKKFQHFFVQDDHSIKLLESIGFNNVTLSGDTRFDRVSQIAENENQLDFMIEFKGQSTCVVAGSTWPEDEQVLINYFNNYTENIKFVIAPHNIKPNQIRKLKESITKNVVLYSEMDATSLKEAQIIIIDIIGLLTKIYSYADIAYVGGGFATGLHNTLEPAVFGIPVIIGPNFNGFKEAEDLVKLHGVISIANKIEFREQITKLIDDTAYCQKTGQINTSYIKNKIGATKHVINYITQLF</sequence>
<evidence type="ECO:0000256" key="5">
    <source>
        <dbReference type="ARBA" id="ARBA00031445"/>
    </source>
</evidence>
<dbReference type="Gene3D" id="3.40.50.11720">
    <property type="entry name" value="3-Deoxy-D-manno-octulosonic-acid transferase, N-terminal domain"/>
    <property type="match status" value="1"/>
</dbReference>
<keyword evidence="7" id="KW-0448">Lipopolysaccharide biosynthesis</keyword>
<keyword evidence="7" id="KW-0472">Membrane</keyword>
<dbReference type="Proteomes" id="UP001250662">
    <property type="component" value="Unassembled WGS sequence"/>
</dbReference>